<dbReference type="RefSeq" id="WP_124873363.1">
    <property type="nucleotide sequence ID" value="NZ_CP034184.1"/>
</dbReference>
<dbReference type="EMBL" id="CP034184">
    <property type="protein sequence ID" value="AZI44068.1"/>
    <property type="molecule type" value="Genomic_DNA"/>
</dbReference>
<dbReference type="Proteomes" id="UP000276417">
    <property type="component" value="Chromosome 2"/>
</dbReference>
<protein>
    <submittedName>
        <fullName evidence="1">Uncharacterized protein</fullName>
    </submittedName>
</protein>
<dbReference type="KEGG" id="dph:EHF33_14210"/>
<dbReference type="AlphaFoldDB" id="A0A3G8YFK1"/>
<gene>
    <name evidence="1" type="ORF">EHF33_14210</name>
</gene>
<evidence type="ECO:0000313" key="1">
    <source>
        <dbReference type="EMBL" id="AZI44068.1"/>
    </source>
</evidence>
<reference evidence="1 2" key="1">
    <citation type="submission" date="2018-11" db="EMBL/GenBank/DDBJ databases">
        <title>Deinococcus shelandsis sp. nov., isolated from South Shetland Islands soil of Antarctica.</title>
        <authorList>
            <person name="Tian J."/>
        </authorList>
    </citation>
    <scope>NUCLEOTIDE SEQUENCE [LARGE SCALE GENOMIC DNA]</scope>
    <source>
        <strain evidence="1 2">S14-83T</strain>
    </source>
</reference>
<proteinExistence type="predicted"/>
<sequence length="208" mass="22222">MLHLIEKGEGRVAIFAPYTEDFADRARKMGAKWREVTGLRKAWCFPEGTHAAAVAAAVEVFGVAPATTDEPRCMSVRVKVHDDAGWSQAAAPALLLGYEIAVARGRDSGARPGEGVSILTGEIGAGGSVKHWTSTVSGGTEILLRDFPASWLDALQEDERIEVLEITRTSDPRSPASHPILERAAMVVELLEQHGLTADVNALAARTA</sequence>
<organism evidence="1 2">
    <name type="scientific">Deinococcus psychrotolerans</name>
    <dbReference type="NCBI Taxonomy" id="2489213"/>
    <lineage>
        <taxon>Bacteria</taxon>
        <taxon>Thermotogati</taxon>
        <taxon>Deinococcota</taxon>
        <taxon>Deinococci</taxon>
        <taxon>Deinococcales</taxon>
        <taxon>Deinococcaceae</taxon>
        <taxon>Deinococcus</taxon>
    </lineage>
</organism>
<name>A0A3G8YFK1_9DEIO</name>
<keyword evidence="2" id="KW-1185">Reference proteome</keyword>
<accession>A0A3G8YFK1</accession>
<dbReference type="OrthoDB" id="674646at2"/>
<evidence type="ECO:0000313" key="2">
    <source>
        <dbReference type="Proteomes" id="UP000276417"/>
    </source>
</evidence>